<dbReference type="InterPro" id="IPR036052">
    <property type="entry name" value="TrpB-like_PALP_sf"/>
</dbReference>
<dbReference type="EMBL" id="JADGJH010002336">
    <property type="protein sequence ID" value="KAJ3099629.1"/>
    <property type="molecule type" value="Genomic_DNA"/>
</dbReference>
<name>A0AAD5SV55_9FUNG</name>
<dbReference type="Pfam" id="PF00291">
    <property type="entry name" value="PALP"/>
    <property type="match status" value="2"/>
</dbReference>
<feature type="domain" description="Tryptophan synthase beta chain-like PALP" evidence="1">
    <location>
        <begin position="1"/>
        <end position="98"/>
    </location>
</feature>
<dbReference type="AlphaFoldDB" id="A0AAD5SV55"/>
<protein>
    <recommendedName>
        <fullName evidence="1">Tryptophan synthase beta chain-like PALP domain-containing protein</fullName>
    </recommendedName>
</protein>
<dbReference type="SUPFAM" id="SSF53686">
    <property type="entry name" value="Tryptophan synthase beta subunit-like PLP-dependent enzymes"/>
    <property type="match status" value="1"/>
</dbReference>
<dbReference type="PANTHER" id="PTHR10314">
    <property type="entry name" value="CYSTATHIONINE BETA-SYNTHASE"/>
    <property type="match status" value="1"/>
</dbReference>
<keyword evidence="3" id="KW-1185">Reference proteome</keyword>
<dbReference type="InterPro" id="IPR001926">
    <property type="entry name" value="TrpB-like_PALP"/>
</dbReference>
<accession>A0AAD5SV55</accession>
<gene>
    <name evidence="2" type="ORF">HK100_004857</name>
</gene>
<evidence type="ECO:0000259" key="1">
    <source>
        <dbReference type="Pfam" id="PF00291"/>
    </source>
</evidence>
<feature type="domain" description="Tryptophan synthase beta chain-like PALP" evidence="1">
    <location>
        <begin position="112"/>
        <end position="170"/>
    </location>
</feature>
<organism evidence="2 3">
    <name type="scientific">Physocladia obscura</name>
    <dbReference type="NCBI Taxonomy" id="109957"/>
    <lineage>
        <taxon>Eukaryota</taxon>
        <taxon>Fungi</taxon>
        <taxon>Fungi incertae sedis</taxon>
        <taxon>Chytridiomycota</taxon>
        <taxon>Chytridiomycota incertae sedis</taxon>
        <taxon>Chytridiomycetes</taxon>
        <taxon>Chytridiales</taxon>
        <taxon>Chytriomycetaceae</taxon>
        <taxon>Physocladia</taxon>
    </lineage>
</organism>
<sequence>MESQNPMSSVKDRFALGIIEDAERRGVLKPGMTVVEATSGNTGCAIRLLQQWSKPFPSNGKIMKFLGAKVVLTPKELRGTGMVKKAEELAEKHGWFLTRMDSRFHSCSFRQKLIRPTLTVTDESAIETSRLLARKEGIFCGISSGATVSAALEIARGAKSGTSILAILPDTAECYLSTPLFKGIGEEDDEI</sequence>
<dbReference type="InterPro" id="IPR050214">
    <property type="entry name" value="Cys_Synth/Cystath_Beta-Synth"/>
</dbReference>
<evidence type="ECO:0000313" key="2">
    <source>
        <dbReference type="EMBL" id="KAJ3099629.1"/>
    </source>
</evidence>
<evidence type="ECO:0000313" key="3">
    <source>
        <dbReference type="Proteomes" id="UP001211907"/>
    </source>
</evidence>
<reference evidence="2" key="1">
    <citation type="submission" date="2020-05" db="EMBL/GenBank/DDBJ databases">
        <title>Phylogenomic resolution of chytrid fungi.</title>
        <authorList>
            <person name="Stajich J.E."/>
            <person name="Amses K."/>
            <person name="Simmons R."/>
            <person name="Seto K."/>
            <person name="Myers J."/>
            <person name="Bonds A."/>
            <person name="Quandt C.A."/>
            <person name="Barry K."/>
            <person name="Liu P."/>
            <person name="Grigoriev I."/>
            <person name="Longcore J.E."/>
            <person name="James T.Y."/>
        </authorList>
    </citation>
    <scope>NUCLEOTIDE SEQUENCE</scope>
    <source>
        <strain evidence="2">JEL0513</strain>
    </source>
</reference>
<proteinExistence type="predicted"/>
<dbReference type="Proteomes" id="UP001211907">
    <property type="component" value="Unassembled WGS sequence"/>
</dbReference>
<dbReference type="Gene3D" id="3.40.50.1100">
    <property type="match status" value="2"/>
</dbReference>
<comment type="caution">
    <text evidence="2">The sequence shown here is derived from an EMBL/GenBank/DDBJ whole genome shotgun (WGS) entry which is preliminary data.</text>
</comment>